<evidence type="ECO:0000256" key="1">
    <source>
        <dbReference type="ARBA" id="ARBA00004651"/>
    </source>
</evidence>
<evidence type="ECO:0000256" key="4">
    <source>
        <dbReference type="ARBA" id="ARBA00022475"/>
    </source>
</evidence>
<dbReference type="GO" id="GO:1903785">
    <property type="term" value="P:L-valine transmembrane transport"/>
    <property type="evidence" value="ECO:0007669"/>
    <property type="project" value="TreeGrafter"/>
</dbReference>
<keyword evidence="5 8" id="KW-0812">Transmembrane</keyword>
<evidence type="ECO:0000256" key="2">
    <source>
        <dbReference type="ARBA" id="ARBA00010735"/>
    </source>
</evidence>
<evidence type="ECO:0000256" key="3">
    <source>
        <dbReference type="ARBA" id="ARBA00022448"/>
    </source>
</evidence>
<keyword evidence="3" id="KW-0813">Transport</keyword>
<dbReference type="PANTHER" id="PTHR34979:SF1">
    <property type="entry name" value="INNER MEMBRANE PROTEIN YGAZ"/>
    <property type="match status" value="1"/>
</dbReference>
<keyword evidence="7 8" id="KW-0472">Membrane</keyword>
<evidence type="ECO:0000256" key="7">
    <source>
        <dbReference type="ARBA" id="ARBA00023136"/>
    </source>
</evidence>
<gene>
    <name evidence="9" type="ORF">WK57_10330</name>
</gene>
<feature type="transmembrane region" description="Helical" evidence="8">
    <location>
        <begin position="170"/>
        <end position="186"/>
    </location>
</feature>
<feature type="transmembrane region" description="Helical" evidence="8">
    <location>
        <begin position="20"/>
        <end position="42"/>
    </location>
</feature>
<name>A0AA40RDU5_9BURK</name>
<keyword evidence="4" id="KW-1003">Cell membrane</keyword>
<dbReference type="GO" id="GO:0005886">
    <property type="term" value="C:plasma membrane"/>
    <property type="evidence" value="ECO:0007669"/>
    <property type="project" value="UniProtKB-SubCell"/>
</dbReference>
<dbReference type="EMBL" id="LNJU01000001">
    <property type="protein sequence ID" value="KWZ60932.1"/>
    <property type="molecule type" value="Genomic_DNA"/>
</dbReference>
<dbReference type="InterPro" id="IPR011606">
    <property type="entry name" value="Brnchd-chn_aa_trnsp_permease"/>
</dbReference>
<evidence type="ECO:0000256" key="8">
    <source>
        <dbReference type="SAM" id="Phobius"/>
    </source>
</evidence>
<evidence type="ECO:0000313" key="9">
    <source>
        <dbReference type="EMBL" id="KWZ60932.1"/>
    </source>
</evidence>
<feature type="transmembrane region" description="Helical" evidence="8">
    <location>
        <begin position="207"/>
        <end position="229"/>
    </location>
</feature>
<accession>A0AA40RDU5</accession>
<dbReference type="Proteomes" id="UP000070119">
    <property type="component" value="Chromosome 1"/>
</dbReference>
<evidence type="ECO:0000256" key="6">
    <source>
        <dbReference type="ARBA" id="ARBA00022989"/>
    </source>
</evidence>
<protein>
    <submittedName>
        <fullName evidence="9">Branched-chain amino acid permease</fullName>
    </submittedName>
</protein>
<dbReference type="Pfam" id="PF03591">
    <property type="entry name" value="AzlC"/>
    <property type="match status" value="1"/>
</dbReference>
<sequence>MRPPSRLSDDTMTSRRKLIVRLTTPVGMGYIPTGFAFGVLACQAGLSPVLVIAMSVFIFAGALQFAAVPMLASASSLGTVALSTLLINLRHILYAIPLLDHLPKSRVSRFYVIAALTDENYSVLSTVPEAERRPLSTAISLVNHGYWIGGTVLGVLLGKHVSRWIPNLDFALPALFAILAVEQYLARRRWAPAAIGVGAYFVAKATFPNYALIVSLGIGLVLLLTRAIAFPLAMDGNQGVEE</sequence>
<comment type="caution">
    <text evidence="9">The sequence shown here is derived from an EMBL/GenBank/DDBJ whole genome shotgun (WGS) entry which is preliminary data.</text>
</comment>
<organism evidence="9 10">
    <name type="scientific">Burkholderia ubonensis</name>
    <dbReference type="NCBI Taxonomy" id="101571"/>
    <lineage>
        <taxon>Bacteria</taxon>
        <taxon>Pseudomonadati</taxon>
        <taxon>Pseudomonadota</taxon>
        <taxon>Betaproteobacteria</taxon>
        <taxon>Burkholderiales</taxon>
        <taxon>Burkholderiaceae</taxon>
        <taxon>Burkholderia</taxon>
        <taxon>Burkholderia cepacia complex</taxon>
    </lineage>
</organism>
<reference evidence="9 10" key="1">
    <citation type="submission" date="2015-11" db="EMBL/GenBank/DDBJ databases">
        <authorList>
            <person name="Sahl J."/>
            <person name="Wagner D."/>
            <person name="Keim P."/>
        </authorList>
    </citation>
    <scope>NUCLEOTIDE SEQUENCE [LARGE SCALE GENOMIC DNA]</scope>
    <source>
        <strain evidence="9 10">MSMB1157</strain>
    </source>
</reference>
<dbReference type="PANTHER" id="PTHR34979">
    <property type="entry name" value="INNER MEMBRANE PROTEIN YGAZ"/>
    <property type="match status" value="1"/>
</dbReference>
<proteinExistence type="inferred from homology"/>
<feature type="transmembrane region" description="Helical" evidence="8">
    <location>
        <begin position="49"/>
        <end position="71"/>
    </location>
</feature>
<evidence type="ECO:0000313" key="10">
    <source>
        <dbReference type="Proteomes" id="UP000070119"/>
    </source>
</evidence>
<feature type="transmembrane region" description="Helical" evidence="8">
    <location>
        <begin position="77"/>
        <end position="99"/>
    </location>
</feature>
<keyword evidence="6 8" id="KW-1133">Transmembrane helix</keyword>
<dbReference type="AlphaFoldDB" id="A0AA40RDU5"/>
<comment type="subcellular location">
    <subcellularLocation>
        <location evidence="1">Cell membrane</location>
        <topology evidence="1">Multi-pass membrane protein</topology>
    </subcellularLocation>
</comment>
<comment type="similarity">
    <text evidence="2">Belongs to the AzlC family.</text>
</comment>
<evidence type="ECO:0000256" key="5">
    <source>
        <dbReference type="ARBA" id="ARBA00022692"/>
    </source>
</evidence>